<dbReference type="InterPro" id="IPR011701">
    <property type="entry name" value="MFS"/>
</dbReference>
<dbReference type="PROSITE" id="PS50850">
    <property type="entry name" value="MFS"/>
    <property type="match status" value="1"/>
</dbReference>
<evidence type="ECO:0000256" key="1">
    <source>
        <dbReference type="ARBA" id="ARBA00004141"/>
    </source>
</evidence>
<evidence type="ECO:0000313" key="9">
    <source>
        <dbReference type="Proteomes" id="UP000073492"/>
    </source>
</evidence>
<dbReference type="OrthoDB" id="2533084at2759"/>
<dbReference type="AlphaFoldDB" id="A0A139HRM6"/>
<feature type="transmembrane region" description="Helical" evidence="6">
    <location>
        <begin position="132"/>
        <end position="150"/>
    </location>
</feature>
<dbReference type="GO" id="GO:0005886">
    <property type="term" value="C:plasma membrane"/>
    <property type="evidence" value="ECO:0007669"/>
    <property type="project" value="TreeGrafter"/>
</dbReference>
<feature type="region of interest" description="Disordered" evidence="5">
    <location>
        <begin position="1"/>
        <end position="21"/>
    </location>
</feature>
<feature type="domain" description="Major facilitator superfamily (MFS) profile" evidence="7">
    <location>
        <begin position="59"/>
        <end position="534"/>
    </location>
</feature>
<sequence length="534" mass="57937">MSQWRHAFSLSKQQVAEATPPGTTRLVEHENHDHIALIPPPTLSPRDPLNWPLWRKWTLLLIMSIYCGSANFAAASIAPALSILMAQLPQAWHRPPPKFSSLTHLVAVNVLMVGLSNIIWVPLANTFGRRPILITAMAIGVAATIWCAEAENFSSLLAARAIQGFGLGPADTLAANVVGEVFFVHERGRAMAVYTLFLSGGSFLGGLGGGYIAAYQGYKYIFWISLALLAFCLVCEILLVPETTFDRETQLLRDLEYNSGEGAIGKEKDTIDMIEQASVSPPSYHDGPFTFGQSLKVGIYRGNLFRNFLAPWYSLAFPGTWVVMLHYGGLLGGLVTISTVGPQFLAMPPYLWGNNVGLLNLGGLVGALVGGVITFFMADFATKRHARKESHGLAEPESRLPVMFPALFLATTGIWTFGFCAANPSEHAWVGMCVGLGMVGAGITQVPSVGFNYLIDAYHVVAADCFVMTTIMRAVVSFAWTFFVSDWIGKDGAALPFGIFGMLMGVFALLTIPLWLLGKRMRIATAGLLPNVEQ</sequence>
<evidence type="ECO:0000256" key="6">
    <source>
        <dbReference type="SAM" id="Phobius"/>
    </source>
</evidence>
<dbReference type="InterPro" id="IPR036259">
    <property type="entry name" value="MFS_trans_sf"/>
</dbReference>
<feature type="transmembrane region" description="Helical" evidence="6">
    <location>
        <begin position="102"/>
        <end position="120"/>
    </location>
</feature>
<keyword evidence="3 6" id="KW-1133">Transmembrane helix</keyword>
<feature type="transmembrane region" description="Helical" evidence="6">
    <location>
        <begin position="402"/>
        <end position="422"/>
    </location>
</feature>
<evidence type="ECO:0000259" key="7">
    <source>
        <dbReference type="PROSITE" id="PS50850"/>
    </source>
</evidence>
<keyword evidence="9" id="KW-1185">Reference proteome</keyword>
<dbReference type="PANTHER" id="PTHR23502:SF181">
    <property type="entry name" value="MAJOR FACILITATOR SUPERFAMILY (MFS) PROFILE DOMAIN-CONTAINING PROTEIN"/>
    <property type="match status" value="1"/>
</dbReference>
<dbReference type="Proteomes" id="UP000073492">
    <property type="component" value="Unassembled WGS sequence"/>
</dbReference>
<feature type="transmembrane region" description="Helical" evidence="6">
    <location>
        <begin position="192"/>
        <end position="214"/>
    </location>
</feature>
<name>A0A139HRM6_9PEZI</name>
<feature type="transmembrane region" description="Helical" evidence="6">
    <location>
        <begin position="220"/>
        <end position="240"/>
    </location>
</feature>
<comment type="subcellular location">
    <subcellularLocation>
        <location evidence="1">Membrane</location>
        <topology evidence="1">Multi-pass membrane protein</topology>
    </subcellularLocation>
</comment>
<feature type="transmembrane region" description="Helical" evidence="6">
    <location>
        <begin position="315"/>
        <end position="337"/>
    </location>
</feature>
<feature type="transmembrane region" description="Helical" evidence="6">
    <location>
        <begin position="495"/>
        <end position="517"/>
    </location>
</feature>
<feature type="transmembrane region" description="Helical" evidence="6">
    <location>
        <begin position="428"/>
        <end position="454"/>
    </location>
</feature>
<gene>
    <name evidence="8" type="ORF">AC579_1017</name>
</gene>
<keyword evidence="4 6" id="KW-0472">Membrane</keyword>
<feature type="transmembrane region" description="Helical" evidence="6">
    <location>
        <begin position="461"/>
        <end position="483"/>
    </location>
</feature>
<feature type="transmembrane region" description="Helical" evidence="6">
    <location>
        <begin position="357"/>
        <end position="381"/>
    </location>
</feature>
<proteinExistence type="predicted"/>
<dbReference type="STRING" id="113226.A0A139HRM6"/>
<feature type="transmembrane region" description="Helical" evidence="6">
    <location>
        <begin position="57"/>
        <end position="81"/>
    </location>
</feature>
<comment type="caution">
    <text evidence="8">The sequence shown here is derived from an EMBL/GenBank/DDBJ whole genome shotgun (WGS) entry which is preliminary data.</text>
</comment>
<dbReference type="SUPFAM" id="SSF103473">
    <property type="entry name" value="MFS general substrate transporter"/>
    <property type="match status" value="1"/>
</dbReference>
<evidence type="ECO:0000313" key="8">
    <source>
        <dbReference type="EMBL" id="KXT05067.1"/>
    </source>
</evidence>
<accession>A0A139HRM6</accession>
<dbReference type="PANTHER" id="PTHR23502">
    <property type="entry name" value="MAJOR FACILITATOR SUPERFAMILY"/>
    <property type="match status" value="1"/>
</dbReference>
<dbReference type="Pfam" id="PF07690">
    <property type="entry name" value="MFS_1"/>
    <property type="match status" value="1"/>
</dbReference>
<dbReference type="GO" id="GO:0022857">
    <property type="term" value="F:transmembrane transporter activity"/>
    <property type="evidence" value="ECO:0007669"/>
    <property type="project" value="InterPro"/>
</dbReference>
<protein>
    <recommendedName>
        <fullName evidence="7">Major facilitator superfamily (MFS) profile domain-containing protein</fullName>
    </recommendedName>
</protein>
<dbReference type="InterPro" id="IPR020846">
    <property type="entry name" value="MFS_dom"/>
</dbReference>
<dbReference type="EMBL" id="LFZO01000576">
    <property type="protein sequence ID" value="KXT05067.1"/>
    <property type="molecule type" value="Genomic_DNA"/>
</dbReference>
<evidence type="ECO:0000256" key="2">
    <source>
        <dbReference type="ARBA" id="ARBA00022692"/>
    </source>
</evidence>
<organism evidence="8 9">
    <name type="scientific">Pseudocercospora musae</name>
    <dbReference type="NCBI Taxonomy" id="113226"/>
    <lineage>
        <taxon>Eukaryota</taxon>
        <taxon>Fungi</taxon>
        <taxon>Dikarya</taxon>
        <taxon>Ascomycota</taxon>
        <taxon>Pezizomycotina</taxon>
        <taxon>Dothideomycetes</taxon>
        <taxon>Dothideomycetidae</taxon>
        <taxon>Mycosphaerellales</taxon>
        <taxon>Mycosphaerellaceae</taxon>
        <taxon>Pseudocercospora</taxon>
    </lineage>
</organism>
<evidence type="ECO:0000256" key="3">
    <source>
        <dbReference type="ARBA" id="ARBA00022989"/>
    </source>
</evidence>
<dbReference type="Gene3D" id="1.20.1250.20">
    <property type="entry name" value="MFS general substrate transporter like domains"/>
    <property type="match status" value="1"/>
</dbReference>
<evidence type="ECO:0000256" key="5">
    <source>
        <dbReference type="SAM" id="MobiDB-lite"/>
    </source>
</evidence>
<keyword evidence="2 6" id="KW-0812">Transmembrane</keyword>
<reference evidence="8 9" key="1">
    <citation type="submission" date="2015-07" db="EMBL/GenBank/DDBJ databases">
        <title>Comparative genomics of the Sigatoka disease complex on banana suggests a link between parallel evolutionary changes in Pseudocercospora fijiensis and Pseudocercospora eumusae and increased virulence on the banana host.</title>
        <authorList>
            <person name="Chang T.-C."/>
            <person name="Salvucci A."/>
            <person name="Crous P.W."/>
            <person name="Stergiopoulos I."/>
        </authorList>
    </citation>
    <scope>NUCLEOTIDE SEQUENCE [LARGE SCALE GENOMIC DNA]</scope>
    <source>
        <strain evidence="8 9">CBS 116634</strain>
    </source>
</reference>
<evidence type="ECO:0000256" key="4">
    <source>
        <dbReference type="ARBA" id="ARBA00023136"/>
    </source>
</evidence>